<dbReference type="EMBL" id="JBFOLJ010000018">
    <property type="protein sequence ID" value="KAL2464439.1"/>
    <property type="molecule type" value="Genomic_DNA"/>
</dbReference>
<dbReference type="Proteomes" id="UP001604277">
    <property type="component" value="Unassembled WGS sequence"/>
</dbReference>
<dbReference type="AlphaFoldDB" id="A0ABD1PN70"/>
<protein>
    <submittedName>
        <fullName evidence="1">Uncharacterized protein</fullName>
    </submittedName>
</protein>
<gene>
    <name evidence="1" type="ORF">Fot_52395</name>
</gene>
<reference evidence="2" key="1">
    <citation type="submission" date="2024-07" db="EMBL/GenBank/DDBJ databases">
        <title>Two chromosome-level genome assemblies of Korean endemic species Abeliophyllum distichum and Forsythia ovata (Oleaceae).</title>
        <authorList>
            <person name="Jang H."/>
        </authorList>
    </citation>
    <scope>NUCLEOTIDE SEQUENCE [LARGE SCALE GENOMIC DNA]</scope>
</reference>
<comment type="caution">
    <text evidence="1">The sequence shown here is derived from an EMBL/GenBank/DDBJ whole genome shotgun (WGS) entry which is preliminary data.</text>
</comment>
<accession>A0ABD1PN70</accession>
<organism evidence="1 2">
    <name type="scientific">Forsythia ovata</name>
    <dbReference type="NCBI Taxonomy" id="205694"/>
    <lineage>
        <taxon>Eukaryota</taxon>
        <taxon>Viridiplantae</taxon>
        <taxon>Streptophyta</taxon>
        <taxon>Embryophyta</taxon>
        <taxon>Tracheophyta</taxon>
        <taxon>Spermatophyta</taxon>
        <taxon>Magnoliopsida</taxon>
        <taxon>eudicotyledons</taxon>
        <taxon>Gunneridae</taxon>
        <taxon>Pentapetalae</taxon>
        <taxon>asterids</taxon>
        <taxon>lamiids</taxon>
        <taxon>Lamiales</taxon>
        <taxon>Oleaceae</taxon>
        <taxon>Forsythieae</taxon>
        <taxon>Forsythia</taxon>
    </lineage>
</organism>
<evidence type="ECO:0000313" key="1">
    <source>
        <dbReference type="EMBL" id="KAL2464439.1"/>
    </source>
</evidence>
<sequence length="116" mass="12991">MEVSKLSSDANASRKLMEATMVQTLLAAQMSLAHFLMLSGSLLGNVDGLLNLAGKRFPMDELHRLEKPGPENKDGRWWLIQPRPWPQHIWRAGIESRAGSDRQGVLCLGWDHFGNV</sequence>
<evidence type="ECO:0000313" key="2">
    <source>
        <dbReference type="Proteomes" id="UP001604277"/>
    </source>
</evidence>
<proteinExistence type="predicted"/>
<name>A0ABD1PN70_9LAMI</name>
<keyword evidence="2" id="KW-1185">Reference proteome</keyword>